<name>B4GIQ6_DROPE</name>
<reference evidence="1 2" key="1">
    <citation type="journal article" date="2007" name="Nature">
        <title>Evolution of genes and genomes on the Drosophila phylogeny.</title>
        <authorList>
            <consortium name="Drosophila 12 Genomes Consortium"/>
            <person name="Clark A.G."/>
            <person name="Eisen M.B."/>
            <person name="Smith D.R."/>
            <person name="Bergman C.M."/>
            <person name="Oliver B."/>
            <person name="Markow T.A."/>
            <person name="Kaufman T.C."/>
            <person name="Kellis M."/>
            <person name="Gelbart W."/>
            <person name="Iyer V.N."/>
            <person name="Pollard D.A."/>
            <person name="Sackton T.B."/>
            <person name="Larracuente A.M."/>
            <person name="Singh N.D."/>
            <person name="Abad J.P."/>
            <person name="Abt D.N."/>
            <person name="Adryan B."/>
            <person name="Aguade M."/>
            <person name="Akashi H."/>
            <person name="Anderson W.W."/>
            <person name="Aquadro C.F."/>
            <person name="Ardell D.H."/>
            <person name="Arguello R."/>
            <person name="Artieri C.G."/>
            <person name="Barbash D.A."/>
            <person name="Barker D."/>
            <person name="Barsanti P."/>
            <person name="Batterham P."/>
            <person name="Batzoglou S."/>
            <person name="Begun D."/>
            <person name="Bhutkar A."/>
            <person name="Blanco E."/>
            <person name="Bosak S.A."/>
            <person name="Bradley R.K."/>
            <person name="Brand A.D."/>
            <person name="Brent M.R."/>
            <person name="Brooks A.N."/>
            <person name="Brown R.H."/>
            <person name="Butlin R.K."/>
            <person name="Caggese C."/>
            <person name="Calvi B.R."/>
            <person name="Bernardo de Carvalho A."/>
            <person name="Caspi A."/>
            <person name="Castrezana S."/>
            <person name="Celniker S.E."/>
            <person name="Chang J.L."/>
            <person name="Chapple C."/>
            <person name="Chatterji S."/>
            <person name="Chinwalla A."/>
            <person name="Civetta A."/>
            <person name="Clifton S.W."/>
            <person name="Comeron J.M."/>
            <person name="Costello J.C."/>
            <person name="Coyne J.A."/>
            <person name="Daub J."/>
            <person name="David R.G."/>
            <person name="Delcher A.L."/>
            <person name="Delehaunty K."/>
            <person name="Do C.B."/>
            <person name="Ebling H."/>
            <person name="Edwards K."/>
            <person name="Eickbush T."/>
            <person name="Evans J.D."/>
            <person name="Filipski A."/>
            <person name="Findeiss S."/>
            <person name="Freyhult E."/>
            <person name="Fulton L."/>
            <person name="Fulton R."/>
            <person name="Garcia A.C."/>
            <person name="Gardiner A."/>
            <person name="Garfield D.A."/>
            <person name="Garvin B.E."/>
            <person name="Gibson G."/>
            <person name="Gilbert D."/>
            <person name="Gnerre S."/>
            <person name="Godfrey J."/>
            <person name="Good R."/>
            <person name="Gotea V."/>
            <person name="Gravely B."/>
            <person name="Greenberg A.J."/>
            <person name="Griffiths-Jones S."/>
            <person name="Gross S."/>
            <person name="Guigo R."/>
            <person name="Gustafson E.A."/>
            <person name="Haerty W."/>
            <person name="Hahn M.W."/>
            <person name="Halligan D.L."/>
            <person name="Halpern A.L."/>
            <person name="Halter G.M."/>
            <person name="Han M.V."/>
            <person name="Heger A."/>
            <person name="Hillier L."/>
            <person name="Hinrichs A.S."/>
            <person name="Holmes I."/>
            <person name="Hoskins R.A."/>
            <person name="Hubisz M.J."/>
            <person name="Hultmark D."/>
            <person name="Huntley M.A."/>
            <person name="Jaffe D.B."/>
            <person name="Jagadeeshan S."/>
            <person name="Jeck W.R."/>
            <person name="Johnson J."/>
            <person name="Jones C.D."/>
            <person name="Jordan W.C."/>
            <person name="Karpen G.H."/>
            <person name="Kataoka E."/>
            <person name="Keightley P.D."/>
            <person name="Kheradpour P."/>
            <person name="Kirkness E.F."/>
            <person name="Koerich L.B."/>
            <person name="Kristiansen K."/>
            <person name="Kudrna D."/>
            <person name="Kulathinal R.J."/>
            <person name="Kumar S."/>
            <person name="Kwok R."/>
            <person name="Lander E."/>
            <person name="Langley C.H."/>
            <person name="Lapoint R."/>
            <person name="Lazzaro B.P."/>
            <person name="Lee S.J."/>
            <person name="Levesque L."/>
            <person name="Li R."/>
            <person name="Lin C.F."/>
            <person name="Lin M.F."/>
            <person name="Lindblad-Toh K."/>
            <person name="Llopart A."/>
            <person name="Long M."/>
            <person name="Low L."/>
            <person name="Lozovsky E."/>
            <person name="Lu J."/>
            <person name="Luo M."/>
            <person name="Machado C.A."/>
            <person name="Makalowski W."/>
            <person name="Marzo M."/>
            <person name="Matsuda M."/>
            <person name="Matzkin L."/>
            <person name="McAllister B."/>
            <person name="McBride C.S."/>
            <person name="McKernan B."/>
            <person name="McKernan K."/>
            <person name="Mendez-Lago M."/>
            <person name="Minx P."/>
            <person name="Mollenhauer M.U."/>
            <person name="Montooth K."/>
            <person name="Mount S.M."/>
            <person name="Mu X."/>
            <person name="Myers E."/>
            <person name="Negre B."/>
            <person name="Newfeld S."/>
            <person name="Nielsen R."/>
            <person name="Noor M.A."/>
            <person name="O'Grady P."/>
            <person name="Pachter L."/>
            <person name="Papaceit M."/>
            <person name="Parisi M.J."/>
            <person name="Parisi M."/>
            <person name="Parts L."/>
            <person name="Pedersen J.S."/>
            <person name="Pesole G."/>
            <person name="Phillippy A.M."/>
            <person name="Ponting C.P."/>
            <person name="Pop M."/>
            <person name="Porcelli D."/>
            <person name="Powell J.R."/>
            <person name="Prohaska S."/>
            <person name="Pruitt K."/>
            <person name="Puig M."/>
            <person name="Quesneville H."/>
            <person name="Ram K.R."/>
            <person name="Rand D."/>
            <person name="Rasmussen M.D."/>
            <person name="Reed L.K."/>
            <person name="Reenan R."/>
            <person name="Reily A."/>
            <person name="Remington K.A."/>
            <person name="Rieger T.T."/>
            <person name="Ritchie M.G."/>
            <person name="Robin C."/>
            <person name="Rogers Y.H."/>
            <person name="Rohde C."/>
            <person name="Rozas J."/>
            <person name="Rubenfield M.J."/>
            <person name="Ruiz A."/>
            <person name="Russo S."/>
            <person name="Salzberg S.L."/>
            <person name="Sanchez-Gracia A."/>
            <person name="Saranga D.J."/>
            <person name="Sato H."/>
            <person name="Schaeffer S.W."/>
            <person name="Schatz M.C."/>
            <person name="Schlenke T."/>
            <person name="Schwartz R."/>
            <person name="Segarra C."/>
            <person name="Singh R.S."/>
            <person name="Sirot L."/>
            <person name="Sirota M."/>
            <person name="Sisneros N.B."/>
            <person name="Smith C.D."/>
            <person name="Smith T.F."/>
            <person name="Spieth J."/>
            <person name="Stage D.E."/>
            <person name="Stark A."/>
            <person name="Stephan W."/>
            <person name="Strausberg R.L."/>
            <person name="Strempel S."/>
            <person name="Sturgill D."/>
            <person name="Sutton G."/>
            <person name="Sutton G.G."/>
            <person name="Tao W."/>
            <person name="Teichmann S."/>
            <person name="Tobari Y.N."/>
            <person name="Tomimura Y."/>
            <person name="Tsolas J.M."/>
            <person name="Valente V.L."/>
            <person name="Venter E."/>
            <person name="Venter J.C."/>
            <person name="Vicario S."/>
            <person name="Vieira F.G."/>
            <person name="Vilella A.J."/>
            <person name="Villasante A."/>
            <person name="Walenz B."/>
            <person name="Wang J."/>
            <person name="Wasserman M."/>
            <person name="Watts T."/>
            <person name="Wilson D."/>
            <person name="Wilson R.K."/>
            <person name="Wing R.A."/>
            <person name="Wolfner M.F."/>
            <person name="Wong A."/>
            <person name="Wong G.K."/>
            <person name="Wu C.I."/>
            <person name="Wu G."/>
            <person name="Yamamoto D."/>
            <person name="Yang H.P."/>
            <person name="Yang S.P."/>
            <person name="Yorke J.A."/>
            <person name="Yoshida K."/>
            <person name="Zdobnov E."/>
            <person name="Zhang P."/>
            <person name="Zhang Y."/>
            <person name="Zimin A.V."/>
            <person name="Baldwin J."/>
            <person name="Abdouelleil A."/>
            <person name="Abdulkadir J."/>
            <person name="Abebe A."/>
            <person name="Abera B."/>
            <person name="Abreu J."/>
            <person name="Acer S.C."/>
            <person name="Aftuck L."/>
            <person name="Alexander A."/>
            <person name="An P."/>
            <person name="Anderson E."/>
            <person name="Anderson S."/>
            <person name="Arachi H."/>
            <person name="Azer M."/>
            <person name="Bachantsang P."/>
            <person name="Barry A."/>
            <person name="Bayul T."/>
            <person name="Berlin A."/>
            <person name="Bessette D."/>
            <person name="Bloom T."/>
            <person name="Blye J."/>
            <person name="Boguslavskiy L."/>
            <person name="Bonnet C."/>
            <person name="Boukhgalter B."/>
            <person name="Bourzgui I."/>
            <person name="Brown A."/>
            <person name="Cahill P."/>
            <person name="Channer S."/>
            <person name="Cheshatsang Y."/>
            <person name="Chuda L."/>
            <person name="Citroen M."/>
            <person name="Collymore A."/>
            <person name="Cooke P."/>
            <person name="Costello M."/>
            <person name="D'Aco K."/>
            <person name="Daza R."/>
            <person name="De Haan G."/>
            <person name="DeGray S."/>
            <person name="DeMaso C."/>
            <person name="Dhargay N."/>
            <person name="Dooley K."/>
            <person name="Dooley E."/>
            <person name="Doricent M."/>
            <person name="Dorje P."/>
            <person name="Dorjee K."/>
            <person name="Dupes A."/>
            <person name="Elong R."/>
            <person name="Falk J."/>
            <person name="Farina A."/>
            <person name="Faro S."/>
            <person name="Ferguson D."/>
            <person name="Fisher S."/>
            <person name="Foley C.D."/>
            <person name="Franke A."/>
            <person name="Friedrich D."/>
            <person name="Gadbois L."/>
            <person name="Gearin G."/>
            <person name="Gearin C.R."/>
            <person name="Giannoukos G."/>
            <person name="Goode T."/>
            <person name="Graham J."/>
            <person name="Grandbois E."/>
            <person name="Grewal S."/>
            <person name="Gyaltsen K."/>
            <person name="Hafez N."/>
            <person name="Hagos B."/>
            <person name="Hall J."/>
            <person name="Henson C."/>
            <person name="Hollinger A."/>
            <person name="Honan T."/>
            <person name="Huard M.D."/>
            <person name="Hughes L."/>
            <person name="Hurhula B."/>
            <person name="Husby M.E."/>
            <person name="Kamat A."/>
            <person name="Kanga B."/>
            <person name="Kashin S."/>
            <person name="Khazanovich D."/>
            <person name="Kisner P."/>
            <person name="Lance K."/>
            <person name="Lara M."/>
            <person name="Lee W."/>
            <person name="Lennon N."/>
            <person name="Letendre F."/>
            <person name="LeVine R."/>
            <person name="Lipovsky A."/>
            <person name="Liu X."/>
            <person name="Liu J."/>
            <person name="Liu S."/>
            <person name="Lokyitsang T."/>
            <person name="Lokyitsang Y."/>
            <person name="Lubonja R."/>
            <person name="Lui A."/>
            <person name="MacDonald P."/>
            <person name="Magnisalis V."/>
            <person name="Maru K."/>
            <person name="Matthews C."/>
            <person name="McCusker W."/>
            <person name="McDonough S."/>
            <person name="Mehta T."/>
            <person name="Meldrim J."/>
            <person name="Meneus L."/>
            <person name="Mihai O."/>
            <person name="Mihalev A."/>
            <person name="Mihova T."/>
            <person name="Mittelman R."/>
            <person name="Mlenga V."/>
            <person name="Montmayeur A."/>
            <person name="Mulrain L."/>
            <person name="Navidi A."/>
            <person name="Naylor J."/>
            <person name="Negash T."/>
            <person name="Nguyen T."/>
            <person name="Nguyen N."/>
            <person name="Nicol R."/>
            <person name="Norbu C."/>
            <person name="Norbu N."/>
            <person name="Novod N."/>
            <person name="O'Neill B."/>
            <person name="Osman S."/>
            <person name="Markiewicz E."/>
            <person name="Oyono O.L."/>
            <person name="Patti C."/>
            <person name="Phunkhang P."/>
            <person name="Pierre F."/>
            <person name="Priest M."/>
            <person name="Raghuraman S."/>
            <person name="Rege F."/>
            <person name="Reyes R."/>
            <person name="Rise C."/>
            <person name="Rogov P."/>
            <person name="Ross K."/>
            <person name="Ryan E."/>
            <person name="Settipalli S."/>
            <person name="Shea T."/>
            <person name="Sherpa N."/>
            <person name="Shi L."/>
            <person name="Shih D."/>
            <person name="Sparrow T."/>
            <person name="Spaulding J."/>
            <person name="Stalker J."/>
            <person name="Stange-Thomann N."/>
            <person name="Stavropoulos S."/>
            <person name="Stone C."/>
            <person name="Strader C."/>
            <person name="Tesfaye S."/>
            <person name="Thomson T."/>
            <person name="Thoulutsang Y."/>
            <person name="Thoulutsang D."/>
            <person name="Topham K."/>
            <person name="Topping I."/>
            <person name="Tsamla T."/>
            <person name="Vassiliev H."/>
            <person name="Vo A."/>
            <person name="Wangchuk T."/>
            <person name="Wangdi T."/>
            <person name="Weiand M."/>
            <person name="Wilkinson J."/>
            <person name="Wilson A."/>
            <person name="Yadav S."/>
            <person name="Young G."/>
            <person name="Yu Q."/>
            <person name="Zembek L."/>
            <person name="Zhong D."/>
            <person name="Zimmer A."/>
            <person name="Zwirko Z."/>
            <person name="Jaffe D.B."/>
            <person name="Alvarez P."/>
            <person name="Brockman W."/>
            <person name="Butler J."/>
            <person name="Chin C."/>
            <person name="Gnerre S."/>
            <person name="Grabherr M."/>
            <person name="Kleber M."/>
            <person name="Mauceli E."/>
            <person name="MacCallum I."/>
        </authorList>
    </citation>
    <scope>NUCLEOTIDE SEQUENCE [LARGE SCALE GENOMIC DNA]</scope>
    <source>
        <strain evidence="2">MSH-3 / Tucson 14011-0111.49</strain>
    </source>
</reference>
<dbReference type="Proteomes" id="UP000008744">
    <property type="component" value="Unassembled WGS sequence"/>
</dbReference>
<accession>B4GIQ6</accession>
<proteinExistence type="predicted"/>
<dbReference type="AlphaFoldDB" id="B4GIQ6"/>
<gene>
    <name evidence="1" type="primary">Dper\GL17251</name>
    <name evidence="1" type="ORF">Dper_GL17251</name>
</gene>
<protein>
    <submittedName>
        <fullName evidence="1">GL17251</fullName>
    </submittedName>
</protein>
<evidence type="ECO:0000313" key="2">
    <source>
        <dbReference type="Proteomes" id="UP000008744"/>
    </source>
</evidence>
<keyword evidence="2" id="KW-1185">Reference proteome</keyword>
<sequence length="127" mass="14209">MPPEGKRAYTKAKVWYLNPQFRKDHEAGSRSVCNVCREVHPPRGSDEQAPVKVQQEVQTEKVCSCSSSSGSSDHSSLEAMFQNIPLIIVLCLFGMIAQAWTKETSCPVGYKYNSKYTQCERVAYRGG</sequence>
<evidence type="ECO:0000313" key="1">
    <source>
        <dbReference type="EMBL" id="EDW35391.1"/>
    </source>
</evidence>
<organism evidence="2">
    <name type="scientific">Drosophila persimilis</name>
    <name type="common">Fruit fly</name>
    <dbReference type="NCBI Taxonomy" id="7234"/>
    <lineage>
        <taxon>Eukaryota</taxon>
        <taxon>Metazoa</taxon>
        <taxon>Ecdysozoa</taxon>
        <taxon>Arthropoda</taxon>
        <taxon>Hexapoda</taxon>
        <taxon>Insecta</taxon>
        <taxon>Pterygota</taxon>
        <taxon>Neoptera</taxon>
        <taxon>Endopterygota</taxon>
        <taxon>Diptera</taxon>
        <taxon>Brachycera</taxon>
        <taxon>Muscomorpha</taxon>
        <taxon>Ephydroidea</taxon>
        <taxon>Drosophilidae</taxon>
        <taxon>Drosophila</taxon>
        <taxon>Sophophora</taxon>
    </lineage>
</organism>
<dbReference type="EMBL" id="CH479183">
    <property type="protein sequence ID" value="EDW35391.1"/>
    <property type="molecule type" value="Genomic_DNA"/>
</dbReference>
<dbReference type="HOGENOM" id="CLU_1972793_0_0_1"/>
<dbReference type="OrthoDB" id="7853546at2759"/>